<protein>
    <submittedName>
        <fullName evidence="2">Uncharacterized protein</fullName>
    </submittedName>
</protein>
<dbReference type="STRING" id="743788.S8G3M5"/>
<keyword evidence="3" id="KW-1185">Reference proteome</keyword>
<dbReference type="AlphaFoldDB" id="S8G3M5"/>
<feature type="region of interest" description="Disordered" evidence="1">
    <location>
        <begin position="135"/>
        <end position="172"/>
    </location>
</feature>
<organism evidence="2 3">
    <name type="scientific">Fomitopsis schrenkii</name>
    <name type="common">Brown rot fungus</name>
    <dbReference type="NCBI Taxonomy" id="2126942"/>
    <lineage>
        <taxon>Eukaryota</taxon>
        <taxon>Fungi</taxon>
        <taxon>Dikarya</taxon>
        <taxon>Basidiomycota</taxon>
        <taxon>Agaricomycotina</taxon>
        <taxon>Agaricomycetes</taxon>
        <taxon>Polyporales</taxon>
        <taxon>Fomitopsis</taxon>
    </lineage>
</organism>
<dbReference type="Proteomes" id="UP000015241">
    <property type="component" value="Unassembled WGS sequence"/>
</dbReference>
<gene>
    <name evidence="2" type="ORF">FOMPIDRAFT_91206</name>
</gene>
<evidence type="ECO:0000313" key="2">
    <source>
        <dbReference type="EMBL" id="EPT04885.1"/>
    </source>
</evidence>
<dbReference type="InParanoid" id="S8G3M5"/>
<reference evidence="2 3" key="1">
    <citation type="journal article" date="2012" name="Science">
        <title>The Paleozoic origin of enzymatic lignin decomposition reconstructed from 31 fungal genomes.</title>
        <authorList>
            <person name="Floudas D."/>
            <person name="Binder M."/>
            <person name="Riley R."/>
            <person name="Barry K."/>
            <person name="Blanchette R.A."/>
            <person name="Henrissat B."/>
            <person name="Martinez A.T."/>
            <person name="Otillar R."/>
            <person name="Spatafora J.W."/>
            <person name="Yadav J.S."/>
            <person name="Aerts A."/>
            <person name="Benoit I."/>
            <person name="Boyd A."/>
            <person name="Carlson A."/>
            <person name="Copeland A."/>
            <person name="Coutinho P.M."/>
            <person name="de Vries R.P."/>
            <person name="Ferreira P."/>
            <person name="Findley K."/>
            <person name="Foster B."/>
            <person name="Gaskell J."/>
            <person name="Glotzer D."/>
            <person name="Gorecki P."/>
            <person name="Heitman J."/>
            <person name="Hesse C."/>
            <person name="Hori C."/>
            <person name="Igarashi K."/>
            <person name="Jurgens J.A."/>
            <person name="Kallen N."/>
            <person name="Kersten P."/>
            <person name="Kohler A."/>
            <person name="Kuees U."/>
            <person name="Kumar T.K.A."/>
            <person name="Kuo A."/>
            <person name="LaButti K."/>
            <person name="Larrondo L.F."/>
            <person name="Lindquist E."/>
            <person name="Ling A."/>
            <person name="Lombard V."/>
            <person name="Lucas S."/>
            <person name="Lundell T."/>
            <person name="Martin R."/>
            <person name="McLaughlin D.J."/>
            <person name="Morgenstern I."/>
            <person name="Morin E."/>
            <person name="Murat C."/>
            <person name="Nagy L.G."/>
            <person name="Nolan M."/>
            <person name="Ohm R.A."/>
            <person name="Patyshakuliyeva A."/>
            <person name="Rokas A."/>
            <person name="Ruiz-Duenas F.J."/>
            <person name="Sabat G."/>
            <person name="Salamov A."/>
            <person name="Samejima M."/>
            <person name="Schmutz J."/>
            <person name="Slot J.C."/>
            <person name="St John F."/>
            <person name="Stenlid J."/>
            <person name="Sun H."/>
            <person name="Sun S."/>
            <person name="Syed K."/>
            <person name="Tsang A."/>
            <person name="Wiebenga A."/>
            <person name="Young D."/>
            <person name="Pisabarro A."/>
            <person name="Eastwood D.C."/>
            <person name="Martin F."/>
            <person name="Cullen D."/>
            <person name="Grigoriev I.V."/>
            <person name="Hibbett D.S."/>
        </authorList>
    </citation>
    <scope>NUCLEOTIDE SEQUENCE</scope>
    <source>
        <strain evidence="3">FP-58527</strain>
    </source>
</reference>
<proteinExistence type="predicted"/>
<dbReference type="OrthoDB" id="2591449at2759"/>
<evidence type="ECO:0000313" key="3">
    <source>
        <dbReference type="Proteomes" id="UP000015241"/>
    </source>
</evidence>
<feature type="compositionally biased region" description="Acidic residues" evidence="1">
    <location>
        <begin position="64"/>
        <end position="74"/>
    </location>
</feature>
<dbReference type="EMBL" id="KE504125">
    <property type="protein sequence ID" value="EPT04885.1"/>
    <property type="molecule type" value="Genomic_DNA"/>
</dbReference>
<feature type="region of interest" description="Disordered" evidence="1">
    <location>
        <begin position="62"/>
        <end position="96"/>
    </location>
</feature>
<dbReference type="HOGENOM" id="CLU_1555295_0_0_1"/>
<sequence length="172" mass="18485">MRASRCEGEQASTKTGGFAINPALLNLMGDEMVLIELVITQNHDHPPTSSDIYLHATHELTEVREEDEDTEDKDDTSSAKDPLNSEVHSLCTMTSSVSPRSAMYTTSSLGLPSPMPFESLAMWAVPTVWGRNGVKEGLGGQASPGREATTDQRAIANGGMSTPNAARHDFLP</sequence>
<accession>S8G3M5</accession>
<name>S8G3M5_FOMSC</name>
<evidence type="ECO:0000256" key="1">
    <source>
        <dbReference type="SAM" id="MobiDB-lite"/>
    </source>
</evidence>